<dbReference type="EMBL" id="CAXAMM010043040">
    <property type="protein sequence ID" value="CAK9108206.1"/>
    <property type="molecule type" value="Genomic_DNA"/>
</dbReference>
<evidence type="ECO:0000256" key="1">
    <source>
        <dbReference type="SAM" id="Phobius"/>
    </source>
</evidence>
<sequence>MDLAASYFTRPYPLKWIAWGNLVDGLVILLILCPFAFHSFLFLARRFRQRGATFAGEVLRNLFVVLCAVLSVACYAGFYVSSWVLFNRSAFPAMWRSGWVCLAAAMLLLRC</sequence>
<comment type="caution">
    <text evidence="2">The sequence shown here is derived from an EMBL/GenBank/DDBJ whole genome shotgun (WGS) entry which is preliminary data.</text>
</comment>
<keyword evidence="1" id="KW-0812">Transmembrane</keyword>
<accession>A0ABP0S790</accession>
<protein>
    <submittedName>
        <fullName evidence="2">Uncharacterized protein</fullName>
    </submittedName>
</protein>
<keyword evidence="3" id="KW-1185">Reference proteome</keyword>
<reference evidence="2 3" key="1">
    <citation type="submission" date="2024-02" db="EMBL/GenBank/DDBJ databases">
        <authorList>
            <person name="Chen Y."/>
            <person name="Shah S."/>
            <person name="Dougan E. K."/>
            <person name="Thang M."/>
            <person name="Chan C."/>
        </authorList>
    </citation>
    <scope>NUCLEOTIDE SEQUENCE [LARGE SCALE GENOMIC DNA]</scope>
</reference>
<organism evidence="2 3">
    <name type="scientific">Durusdinium trenchii</name>
    <dbReference type="NCBI Taxonomy" id="1381693"/>
    <lineage>
        <taxon>Eukaryota</taxon>
        <taxon>Sar</taxon>
        <taxon>Alveolata</taxon>
        <taxon>Dinophyceae</taxon>
        <taxon>Suessiales</taxon>
        <taxon>Symbiodiniaceae</taxon>
        <taxon>Durusdinium</taxon>
    </lineage>
</organism>
<feature type="transmembrane region" description="Helical" evidence="1">
    <location>
        <begin position="16"/>
        <end position="37"/>
    </location>
</feature>
<keyword evidence="1" id="KW-0472">Membrane</keyword>
<feature type="transmembrane region" description="Helical" evidence="1">
    <location>
        <begin position="58"/>
        <end position="78"/>
    </location>
</feature>
<gene>
    <name evidence="2" type="ORF">SCF082_LOCUS50339</name>
</gene>
<evidence type="ECO:0000313" key="2">
    <source>
        <dbReference type="EMBL" id="CAK9108206.1"/>
    </source>
</evidence>
<dbReference type="Proteomes" id="UP001642464">
    <property type="component" value="Unassembled WGS sequence"/>
</dbReference>
<proteinExistence type="predicted"/>
<name>A0ABP0S790_9DINO</name>
<keyword evidence="1" id="KW-1133">Transmembrane helix</keyword>
<evidence type="ECO:0000313" key="3">
    <source>
        <dbReference type="Proteomes" id="UP001642464"/>
    </source>
</evidence>